<reference evidence="2" key="1">
    <citation type="journal article" date="2019" name="Int. J. Syst. Evol. Microbiol.">
        <title>The Global Catalogue of Microorganisms (GCM) 10K type strain sequencing project: providing services to taxonomists for standard genome sequencing and annotation.</title>
        <authorList>
            <consortium name="The Broad Institute Genomics Platform"/>
            <consortium name="The Broad Institute Genome Sequencing Center for Infectious Disease"/>
            <person name="Wu L."/>
            <person name="Ma J."/>
        </authorList>
    </citation>
    <scope>NUCLEOTIDE SEQUENCE [LARGE SCALE GENOMIC DNA]</scope>
    <source>
        <strain evidence="2">CGMCC 1.12769</strain>
    </source>
</reference>
<dbReference type="Proteomes" id="UP000659344">
    <property type="component" value="Unassembled WGS sequence"/>
</dbReference>
<accession>A0ABQ1Y7Z8</accession>
<proteinExistence type="predicted"/>
<dbReference type="EMBL" id="BMFT01000001">
    <property type="protein sequence ID" value="GGH16115.1"/>
    <property type="molecule type" value="Genomic_DNA"/>
</dbReference>
<evidence type="ECO:0000313" key="2">
    <source>
        <dbReference type="Proteomes" id="UP000659344"/>
    </source>
</evidence>
<protein>
    <submittedName>
        <fullName evidence="1">Uncharacterized protein</fullName>
    </submittedName>
</protein>
<evidence type="ECO:0000313" key="1">
    <source>
        <dbReference type="EMBL" id="GGH16115.1"/>
    </source>
</evidence>
<organism evidence="1 2">
    <name type="scientific">Paenibacillus segetis</name>
    <dbReference type="NCBI Taxonomy" id="1325360"/>
    <lineage>
        <taxon>Bacteria</taxon>
        <taxon>Bacillati</taxon>
        <taxon>Bacillota</taxon>
        <taxon>Bacilli</taxon>
        <taxon>Bacillales</taxon>
        <taxon>Paenibacillaceae</taxon>
        <taxon>Paenibacillus</taxon>
    </lineage>
</organism>
<comment type="caution">
    <text evidence="1">The sequence shown here is derived from an EMBL/GenBank/DDBJ whole genome shotgun (WGS) entry which is preliminary data.</text>
</comment>
<keyword evidence="2" id="KW-1185">Reference proteome</keyword>
<sequence length="53" mass="6551">MLKRLNSNNDKQCNLDIDIFLDNHDTILRKLWKGLYREKTKFRFYFTNNISRV</sequence>
<gene>
    <name evidence="1" type="ORF">GCM10008013_10710</name>
</gene>
<name>A0ABQ1Y7Z8_9BACL</name>